<dbReference type="PANTHER" id="PTHR34875:SF6">
    <property type="entry name" value="UPF0237 PROTEIN MJ1558"/>
    <property type="match status" value="1"/>
</dbReference>
<dbReference type="OrthoDB" id="12860at2"/>
<dbReference type="Pfam" id="PF13740">
    <property type="entry name" value="ACT_6"/>
    <property type="match status" value="2"/>
</dbReference>
<protein>
    <submittedName>
        <fullName evidence="2">Glycine cleavage system transcriptional repressor</fullName>
    </submittedName>
</protein>
<keyword evidence="3" id="KW-1185">Reference proteome</keyword>
<gene>
    <name evidence="2" type="ORF">Ga0123461_2130</name>
</gene>
<reference evidence="2 3" key="1">
    <citation type="submission" date="2016-12" db="EMBL/GenBank/DDBJ databases">
        <title>Isolation and genomic insights into novel planktonic Zetaproteobacteria from stratified waters of the Chesapeake Bay.</title>
        <authorList>
            <person name="McAllister S.M."/>
            <person name="Kato S."/>
            <person name="Chan C.S."/>
            <person name="Chiu B.K."/>
            <person name="Field E.K."/>
        </authorList>
    </citation>
    <scope>NUCLEOTIDE SEQUENCE [LARGE SCALE GENOMIC DNA]</scope>
    <source>
        <strain evidence="2 3">CP-5</strain>
    </source>
</reference>
<dbReference type="InterPro" id="IPR045865">
    <property type="entry name" value="ACT-like_dom_sf"/>
</dbReference>
<dbReference type="Gene3D" id="3.30.70.260">
    <property type="match status" value="2"/>
</dbReference>
<dbReference type="AlphaFoldDB" id="A0A2K8L8E0"/>
<dbReference type="EMBL" id="CP018799">
    <property type="protein sequence ID" value="ATX80536.1"/>
    <property type="molecule type" value="Genomic_DNA"/>
</dbReference>
<evidence type="ECO:0000259" key="1">
    <source>
        <dbReference type="PROSITE" id="PS51671"/>
    </source>
</evidence>
<dbReference type="PANTHER" id="PTHR34875">
    <property type="entry name" value="UPF0237 PROTEIN MJ1558"/>
    <property type="match status" value="1"/>
</dbReference>
<evidence type="ECO:0000313" key="3">
    <source>
        <dbReference type="Proteomes" id="UP000231701"/>
    </source>
</evidence>
<dbReference type="InterPro" id="IPR002912">
    <property type="entry name" value="ACT_dom"/>
</dbReference>
<accession>A0A2K8L8E0</accession>
<feature type="domain" description="ACT" evidence="1">
    <location>
        <begin position="5"/>
        <end position="83"/>
    </location>
</feature>
<organism evidence="2 3">
    <name type="scientific">Mariprofundus aestuarium</name>
    <dbReference type="NCBI Taxonomy" id="1921086"/>
    <lineage>
        <taxon>Bacteria</taxon>
        <taxon>Pseudomonadati</taxon>
        <taxon>Pseudomonadota</taxon>
        <taxon>Candidatius Mariprofundia</taxon>
        <taxon>Mariprofundales</taxon>
        <taxon>Mariprofundaceae</taxon>
        <taxon>Mariprofundus</taxon>
    </lineage>
</organism>
<sequence>MSNVLLSISGHDRPGIVRDVAESMLHLKANIEDSSMTALRGRFTMMLIVKLPEDRSIGELKAALAELEQRTRLTVQSQVISDEEASCQAQEPDHVITVHGADTVGIVHAVTNALASLNVAIVDVSTQSRESDEGDVYLMVLEVAASDQSEAMQAALKNVAGDLDIDIDVHQLDDAVL</sequence>
<dbReference type="PROSITE" id="PS51671">
    <property type="entry name" value="ACT"/>
    <property type="match status" value="2"/>
</dbReference>
<proteinExistence type="predicted"/>
<name>A0A2K8L8E0_MARES</name>
<dbReference type="Proteomes" id="UP000231701">
    <property type="component" value="Chromosome"/>
</dbReference>
<dbReference type="SUPFAM" id="SSF55021">
    <property type="entry name" value="ACT-like"/>
    <property type="match status" value="2"/>
</dbReference>
<dbReference type="KEGG" id="maes:Ga0123461_2130"/>
<dbReference type="RefSeq" id="WP_100278288.1">
    <property type="nucleotide sequence ID" value="NZ_CP018799.1"/>
</dbReference>
<evidence type="ECO:0000313" key="2">
    <source>
        <dbReference type="EMBL" id="ATX80536.1"/>
    </source>
</evidence>
<feature type="domain" description="ACT" evidence="1">
    <location>
        <begin position="95"/>
        <end position="170"/>
    </location>
</feature>
<dbReference type="InterPro" id="IPR050990">
    <property type="entry name" value="UPF0237/GcvR_regulator"/>
</dbReference>